<proteinExistence type="predicted"/>
<dbReference type="Proteomes" id="UP000784294">
    <property type="component" value="Unassembled WGS sequence"/>
</dbReference>
<evidence type="ECO:0000313" key="2">
    <source>
        <dbReference type="EMBL" id="VEL37243.1"/>
    </source>
</evidence>
<name>A0A448XIA8_9PLAT</name>
<organism evidence="2 3">
    <name type="scientific">Protopolystoma xenopodis</name>
    <dbReference type="NCBI Taxonomy" id="117903"/>
    <lineage>
        <taxon>Eukaryota</taxon>
        <taxon>Metazoa</taxon>
        <taxon>Spiralia</taxon>
        <taxon>Lophotrochozoa</taxon>
        <taxon>Platyhelminthes</taxon>
        <taxon>Monogenea</taxon>
        <taxon>Polyopisthocotylea</taxon>
        <taxon>Polystomatidea</taxon>
        <taxon>Polystomatidae</taxon>
        <taxon>Protopolystoma</taxon>
    </lineage>
</organism>
<keyword evidence="3" id="KW-1185">Reference proteome</keyword>
<dbReference type="EMBL" id="CAAALY010254401">
    <property type="protein sequence ID" value="VEL37243.1"/>
    <property type="molecule type" value="Genomic_DNA"/>
</dbReference>
<comment type="caution">
    <text evidence="2">The sequence shown here is derived from an EMBL/GenBank/DDBJ whole genome shotgun (WGS) entry which is preliminary data.</text>
</comment>
<protein>
    <submittedName>
        <fullName evidence="2">Uncharacterized protein</fullName>
    </submittedName>
</protein>
<sequence length="82" mass="9102">MGIPSIHTIQGRMEETGGQVLSPRSVFKPAVLYSQTLLPKPDFGSTNFNPLQEEPNRAASTVKMETHDVCAYQQLGRQTKQN</sequence>
<reference evidence="2" key="1">
    <citation type="submission" date="2018-11" db="EMBL/GenBank/DDBJ databases">
        <authorList>
            <consortium name="Pathogen Informatics"/>
        </authorList>
    </citation>
    <scope>NUCLEOTIDE SEQUENCE</scope>
</reference>
<dbReference type="AlphaFoldDB" id="A0A448XIA8"/>
<evidence type="ECO:0000256" key="1">
    <source>
        <dbReference type="SAM" id="MobiDB-lite"/>
    </source>
</evidence>
<evidence type="ECO:0000313" key="3">
    <source>
        <dbReference type="Proteomes" id="UP000784294"/>
    </source>
</evidence>
<gene>
    <name evidence="2" type="ORF">PXEA_LOCUS30683</name>
</gene>
<accession>A0A448XIA8</accession>
<feature type="region of interest" description="Disordered" evidence="1">
    <location>
        <begin position="1"/>
        <end position="21"/>
    </location>
</feature>